<comment type="caution">
    <text evidence="7">The sequence shown here is derived from an EMBL/GenBank/DDBJ whole genome shotgun (WGS) entry which is preliminary data.</text>
</comment>
<dbReference type="PRINTS" id="PR01179">
    <property type="entry name" value="ODADCRBXLASE"/>
</dbReference>
<dbReference type="Gene3D" id="3.20.20.10">
    <property type="entry name" value="Alanine racemase"/>
    <property type="match status" value="1"/>
</dbReference>
<feature type="region of interest" description="Disordered" evidence="4">
    <location>
        <begin position="1"/>
        <end position="21"/>
    </location>
</feature>
<dbReference type="InterPro" id="IPR009006">
    <property type="entry name" value="Ala_racemase/Decarboxylase_C"/>
</dbReference>
<dbReference type="Pfam" id="PF02784">
    <property type="entry name" value="Orn_Arg_deC_N"/>
    <property type="match status" value="1"/>
</dbReference>
<gene>
    <name evidence="7" type="ORF">MRSR164_08760</name>
</gene>
<dbReference type="Gene3D" id="2.40.37.10">
    <property type="entry name" value="Lyase, Ornithine Decarboxylase, Chain A, domain 1"/>
    <property type="match status" value="1"/>
</dbReference>
<dbReference type="InterPro" id="IPR022643">
    <property type="entry name" value="De-COase2_C"/>
</dbReference>
<proteinExistence type="inferred from homology"/>
<evidence type="ECO:0000256" key="1">
    <source>
        <dbReference type="ARBA" id="ARBA00001933"/>
    </source>
</evidence>
<evidence type="ECO:0000256" key="2">
    <source>
        <dbReference type="ARBA" id="ARBA00022898"/>
    </source>
</evidence>
<comment type="cofactor">
    <cofactor evidence="1">
        <name>pyridoxal 5'-phosphate</name>
        <dbReference type="ChEBI" id="CHEBI:597326"/>
    </cofactor>
</comment>
<dbReference type="Proteomes" id="UP001349262">
    <property type="component" value="Unassembled WGS sequence"/>
</dbReference>
<dbReference type="InterPro" id="IPR029066">
    <property type="entry name" value="PLP-binding_barrel"/>
</dbReference>
<evidence type="ECO:0000313" key="8">
    <source>
        <dbReference type="Proteomes" id="UP001349262"/>
    </source>
</evidence>
<dbReference type="Pfam" id="PF00278">
    <property type="entry name" value="Orn_DAP_Arg_deC"/>
    <property type="match status" value="1"/>
</dbReference>
<evidence type="ECO:0000259" key="5">
    <source>
        <dbReference type="Pfam" id="PF00278"/>
    </source>
</evidence>
<name>A0ABU7T8K5_9HYPH</name>
<evidence type="ECO:0000256" key="4">
    <source>
        <dbReference type="SAM" id="MobiDB-lite"/>
    </source>
</evidence>
<dbReference type="EMBL" id="MLBY01000004">
    <property type="protein sequence ID" value="MEE7456863.1"/>
    <property type="molecule type" value="Genomic_DNA"/>
</dbReference>
<dbReference type="InterPro" id="IPR002433">
    <property type="entry name" value="Orn_de-COase"/>
</dbReference>
<dbReference type="PRINTS" id="PR01182">
    <property type="entry name" value="ORNDCRBXLASE"/>
</dbReference>
<feature type="domain" description="Orn/DAP/Arg decarboxylase 2 N-terminal" evidence="6">
    <location>
        <begin position="43"/>
        <end position="287"/>
    </location>
</feature>
<dbReference type="SUPFAM" id="SSF51419">
    <property type="entry name" value="PLP-binding barrel"/>
    <property type="match status" value="1"/>
</dbReference>
<keyword evidence="2" id="KW-0663">Pyridoxal phosphate</keyword>
<protein>
    <submittedName>
        <fullName evidence="7">Decarboxylase</fullName>
    </submittedName>
</protein>
<dbReference type="CDD" id="cd06843">
    <property type="entry name" value="PLPDE_III_PvsE_like"/>
    <property type="match status" value="1"/>
</dbReference>
<dbReference type="InterPro" id="IPR022644">
    <property type="entry name" value="De-COase2_N"/>
</dbReference>
<comment type="similarity">
    <text evidence="3">Belongs to the Orn/Lys/Arg decarboxylase class-II family.</text>
</comment>
<dbReference type="PANTHER" id="PTHR43727:SF2">
    <property type="entry name" value="GROUP IV DECARBOXYLASE"/>
    <property type="match status" value="1"/>
</dbReference>
<evidence type="ECO:0000256" key="3">
    <source>
        <dbReference type="RuleBase" id="RU003737"/>
    </source>
</evidence>
<keyword evidence="8" id="KW-1185">Reference proteome</keyword>
<reference evidence="7 8" key="1">
    <citation type="journal article" date="2012" name="Genet. Mol. Biol.">
        <title>Analysis of 16S rRNA and mxaF genes revealing insights into Methylobacterium niche-specific plant association.</title>
        <authorList>
            <person name="Dourado M.N."/>
            <person name="Andreote F.D."/>
            <person name="Dini-Andreote F."/>
            <person name="Conti R."/>
            <person name="Araujo J.M."/>
            <person name="Araujo W.L."/>
        </authorList>
    </citation>
    <scope>NUCLEOTIDE SEQUENCE [LARGE SCALE GENOMIC DNA]</scope>
    <source>
        <strain evidence="7 8">SR1.6/4</strain>
    </source>
</reference>
<evidence type="ECO:0000313" key="7">
    <source>
        <dbReference type="EMBL" id="MEE7456863.1"/>
    </source>
</evidence>
<dbReference type="InterPro" id="IPR000183">
    <property type="entry name" value="Orn/DAP/Arg_de-COase"/>
</dbReference>
<organism evidence="7 8">
    <name type="scientific">Methylobacterium radiotolerans</name>
    <dbReference type="NCBI Taxonomy" id="31998"/>
    <lineage>
        <taxon>Bacteria</taxon>
        <taxon>Pseudomonadati</taxon>
        <taxon>Pseudomonadota</taxon>
        <taxon>Alphaproteobacteria</taxon>
        <taxon>Hyphomicrobiales</taxon>
        <taxon>Methylobacteriaceae</taxon>
        <taxon>Methylobacterium</taxon>
    </lineage>
</organism>
<sequence length="415" mass="45152">MGRGPSSPIGSGGTGSSPGSTGFSRSRCCRWCTSSCAFVHDLDALQRQVRDLTAPLPPGTEFFYAVKANNDPRLLRALAPWVSGFEVASSGEVLRVREAVGPSVRIVMGGPARTEDDIRMILAHRVERLHVESLHALRLANAVAARAGAILPILLRVNLAGPVPGATLTMGGGATQFGIEQASIPDAIAVLDECGALRFEGFHFHTVSNNRDAAGHAALCAAELRLARGWAQEHGLDLRTVNLGGGWGVDYADLDWRFDVAGFARALAPELGQGPRIQFECGRIVAAYHAAYLCEVLDLKLSHGRAFALLRGGTHHFRLPSSWSHDHPFRIIPRDRWPHPWPRPEFTDREITLAGELCTPKDVLAREVTVQRVRVGDLVCFQMAGAYGWDISHHDFLCHAHPDRLFLSEGERVAA</sequence>
<evidence type="ECO:0000259" key="6">
    <source>
        <dbReference type="Pfam" id="PF02784"/>
    </source>
</evidence>
<dbReference type="PANTHER" id="PTHR43727">
    <property type="entry name" value="DIAMINOPIMELATE DECARBOXYLASE"/>
    <property type="match status" value="1"/>
</dbReference>
<accession>A0ABU7T8K5</accession>
<feature type="domain" description="Orn/DAP/Arg decarboxylase 2 C-terminal" evidence="5">
    <location>
        <begin position="290"/>
        <end position="385"/>
    </location>
</feature>
<dbReference type="SUPFAM" id="SSF50621">
    <property type="entry name" value="Alanine racemase C-terminal domain-like"/>
    <property type="match status" value="1"/>
</dbReference>